<feature type="compositionally biased region" description="Polar residues" evidence="1">
    <location>
        <begin position="1"/>
        <end position="17"/>
    </location>
</feature>
<name>A0A0J7KHM0_LASNI</name>
<reference evidence="2 3" key="1">
    <citation type="submission" date="2015-04" db="EMBL/GenBank/DDBJ databases">
        <title>Lasius niger genome sequencing.</title>
        <authorList>
            <person name="Konorov E.A."/>
            <person name="Nikitin M.A."/>
            <person name="Kirill M.V."/>
            <person name="Chang P."/>
        </authorList>
    </citation>
    <scope>NUCLEOTIDE SEQUENCE [LARGE SCALE GENOMIC DNA]</scope>
    <source>
        <tissue evidence="2">Whole</tissue>
    </source>
</reference>
<organism evidence="2 3">
    <name type="scientific">Lasius niger</name>
    <name type="common">Black garden ant</name>
    <dbReference type="NCBI Taxonomy" id="67767"/>
    <lineage>
        <taxon>Eukaryota</taxon>
        <taxon>Metazoa</taxon>
        <taxon>Ecdysozoa</taxon>
        <taxon>Arthropoda</taxon>
        <taxon>Hexapoda</taxon>
        <taxon>Insecta</taxon>
        <taxon>Pterygota</taxon>
        <taxon>Neoptera</taxon>
        <taxon>Endopterygota</taxon>
        <taxon>Hymenoptera</taxon>
        <taxon>Apocrita</taxon>
        <taxon>Aculeata</taxon>
        <taxon>Formicoidea</taxon>
        <taxon>Formicidae</taxon>
        <taxon>Formicinae</taxon>
        <taxon>Lasius</taxon>
        <taxon>Lasius</taxon>
    </lineage>
</organism>
<accession>A0A0J7KHM0</accession>
<protein>
    <submittedName>
        <fullName evidence="2">Mfs monosaccharide</fullName>
    </submittedName>
</protein>
<sequence length="173" mass="19809">MDRNQDLNQQPQPQVVRSHQPRIYLGKPENQKDPRAIIPDAQRLAHQQAPKAGARKKTLLPRTLNRPTNVPTAQQLQNVQLSTDDPARNTLFSHGMNVREVNADTRFTPATASLIEVSRDTYREFITDDQNFHKAMAPEFLDYYATAMLWFRITALKRAARDCLTVEETVTNI</sequence>
<evidence type="ECO:0000313" key="2">
    <source>
        <dbReference type="EMBL" id="KMQ89729.1"/>
    </source>
</evidence>
<dbReference type="EMBL" id="LBMM01007437">
    <property type="protein sequence ID" value="KMQ89729.1"/>
    <property type="molecule type" value="Genomic_DNA"/>
</dbReference>
<comment type="caution">
    <text evidence="2">The sequence shown here is derived from an EMBL/GenBank/DDBJ whole genome shotgun (WGS) entry which is preliminary data.</text>
</comment>
<gene>
    <name evidence="2" type="ORF">RF55_10608</name>
</gene>
<evidence type="ECO:0000313" key="3">
    <source>
        <dbReference type="Proteomes" id="UP000036403"/>
    </source>
</evidence>
<feature type="region of interest" description="Disordered" evidence="1">
    <location>
        <begin position="1"/>
        <end position="36"/>
    </location>
</feature>
<keyword evidence="3" id="KW-1185">Reference proteome</keyword>
<dbReference type="OrthoDB" id="8036700at2759"/>
<dbReference type="Proteomes" id="UP000036403">
    <property type="component" value="Unassembled WGS sequence"/>
</dbReference>
<proteinExistence type="predicted"/>
<dbReference type="PaxDb" id="67767-A0A0J7KHM0"/>
<dbReference type="AlphaFoldDB" id="A0A0J7KHM0"/>
<evidence type="ECO:0000256" key="1">
    <source>
        <dbReference type="SAM" id="MobiDB-lite"/>
    </source>
</evidence>